<evidence type="ECO:0000256" key="2">
    <source>
        <dbReference type="ARBA" id="ARBA00022741"/>
    </source>
</evidence>
<keyword evidence="3" id="KW-0418">Kinase</keyword>
<keyword evidence="2 5" id="KW-0547">Nucleotide-binding</keyword>
<sequence length="687" mass="73207">MTTQHIEPLLPEDPPALGGYRTLGRLGAGGMGVVYLGLGQDGRQVAIKVIRREFAADPGYRARFETEVANARRVASFCTAAVLAYGEQDGVPFLVTEFVPGMSLKEYVEKHGAFPAAQLRGLVIGIATALLAIHTARLVHRDLKPHNVLLAEDGPRVIDFGIARATDAASQHTATGVVVGSPGWIAPEQLFEGRVTTACDIFAWGSLVAYAATGRHPYGEGNMMVLAVRAQQGAHDLSGVPHALLPLVEAALDPDPARRPTGEQVLTGLLGTAAEQEAQTQISSVWTPDFLPPSARASTGQASTLPPPLARTQPPHAPARQPSGATWMATNPSAPSPQQGYASASMAAPLQPGVHPPHHTPPPAPLPPAGAPQRGRNRWIAPVSAVAAVALAVGVGGYFGRDLLQKEEPQVVSPGTTEQGSLLAVPDAAAKTLSDAVPTVEALYSYSHEEPGSFDDENLPVDPSFRQQWAASNWPAESRKDLKAEKWTGKLQLSSVGVISAAADRIEALVAGTRRTTSDFGGDTESIEARVRLVQNGGTWLVQDVSNVDENQEPVQDGAAPWPDGTAKAVVKASADCLATYLDLKHENKELHQTTVRSCLAEQALTSDLPAWQNQVSQGVGYHGIVLDTAFQTIPKSADPVLLVSTRTVKHTEYKAEQVYGIIWRMTMKQMDGVWRAVRIERLGKFD</sequence>
<feature type="binding site" evidence="5">
    <location>
        <position position="48"/>
    </location>
    <ligand>
        <name>ATP</name>
        <dbReference type="ChEBI" id="CHEBI:30616"/>
    </ligand>
</feature>
<comment type="caution">
    <text evidence="8">The sequence shown here is derived from an EMBL/GenBank/DDBJ whole genome shotgun (WGS) entry which is preliminary data.</text>
</comment>
<feature type="compositionally biased region" description="Polar residues" evidence="6">
    <location>
        <begin position="328"/>
        <end position="342"/>
    </location>
</feature>
<dbReference type="EMBL" id="BAAAHH010000047">
    <property type="protein sequence ID" value="GAA0966910.1"/>
    <property type="molecule type" value="Genomic_DNA"/>
</dbReference>
<dbReference type="Gene3D" id="3.30.200.20">
    <property type="entry name" value="Phosphorylase Kinase, domain 1"/>
    <property type="match status" value="1"/>
</dbReference>
<evidence type="ECO:0000256" key="1">
    <source>
        <dbReference type="ARBA" id="ARBA00022679"/>
    </source>
</evidence>
<dbReference type="Proteomes" id="UP001500665">
    <property type="component" value="Unassembled WGS sequence"/>
</dbReference>
<dbReference type="PANTHER" id="PTHR43289:SF34">
    <property type="entry name" value="SERINE_THREONINE-PROTEIN KINASE YBDM-RELATED"/>
    <property type="match status" value="1"/>
</dbReference>
<name>A0ABN1RX46_9ACTN</name>
<evidence type="ECO:0000256" key="4">
    <source>
        <dbReference type="ARBA" id="ARBA00022840"/>
    </source>
</evidence>
<dbReference type="PANTHER" id="PTHR43289">
    <property type="entry name" value="MITOGEN-ACTIVATED PROTEIN KINASE KINASE KINASE 20-RELATED"/>
    <property type="match status" value="1"/>
</dbReference>
<dbReference type="RefSeq" id="WP_344246362.1">
    <property type="nucleotide sequence ID" value="NZ_BAAAHH010000047.1"/>
</dbReference>
<dbReference type="InterPro" id="IPR017441">
    <property type="entry name" value="Protein_kinase_ATP_BS"/>
</dbReference>
<feature type="domain" description="Protein kinase" evidence="7">
    <location>
        <begin position="20"/>
        <end position="270"/>
    </location>
</feature>
<protein>
    <recommendedName>
        <fullName evidence="7">Protein kinase domain-containing protein</fullName>
    </recommendedName>
</protein>
<dbReference type="InterPro" id="IPR008271">
    <property type="entry name" value="Ser/Thr_kinase_AS"/>
</dbReference>
<dbReference type="PROSITE" id="PS00108">
    <property type="entry name" value="PROTEIN_KINASE_ST"/>
    <property type="match status" value="1"/>
</dbReference>
<dbReference type="SMART" id="SM00220">
    <property type="entry name" value="S_TKc"/>
    <property type="match status" value="1"/>
</dbReference>
<dbReference type="SUPFAM" id="SSF56112">
    <property type="entry name" value="Protein kinase-like (PK-like)"/>
    <property type="match status" value="1"/>
</dbReference>
<keyword evidence="1" id="KW-0808">Transferase</keyword>
<feature type="compositionally biased region" description="Pro residues" evidence="6">
    <location>
        <begin position="359"/>
        <end position="370"/>
    </location>
</feature>
<evidence type="ECO:0000256" key="3">
    <source>
        <dbReference type="ARBA" id="ARBA00022777"/>
    </source>
</evidence>
<evidence type="ECO:0000313" key="9">
    <source>
        <dbReference type="Proteomes" id="UP001500665"/>
    </source>
</evidence>
<dbReference type="PROSITE" id="PS50011">
    <property type="entry name" value="PROTEIN_KINASE_DOM"/>
    <property type="match status" value="1"/>
</dbReference>
<accession>A0ABN1RX46</accession>
<evidence type="ECO:0000256" key="5">
    <source>
        <dbReference type="PROSITE-ProRule" id="PRU10141"/>
    </source>
</evidence>
<dbReference type="PROSITE" id="PS00107">
    <property type="entry name" value="PROTEIN_KINASE_ATP"/>
    <property type="match status" value="1"/>
</dbReference>
<keyword evidence="9" id="KW-1185">Reference proteome</keyword>
<reference evidence="8 9" key="1">
    <citation type="journal article" date="2019" name="Int. J. Syst. Evol. Microbiol.">
        <title>The Global Catalogue of Microorganisms (GCM) 10K type strain sequencing project: providing services to taxonomists for standard genome sequencing and annotation.</title>
        <authorList>
            <consortium name="The Broad Institute Genomics Platform"/>
            <consortium name="The Broad Institute Genome Sequencing Center for Infectious Disease"/>
            <person name="Wu L."/>
            <person name="Ma J."/>
        </authorList>
    </citation>
    <scope>NUCLEOTIDE SEQUENCE [LARGE SCALE GENOMIC DNA]</scope>
    <source>
        <strain evidence="8 9">JCM 10696</strain>
    </source>
</reference>
<evidence type="ECO:0000259" key="7">
    <source>
        <dbReference type="PROSITE" id="PS50011"/>
    </source>
</evidence>
<evidence type="ECO:0000313" key="8">
    <source>
        <dbReference type="EMBL" id="GAA0966910.1"/>
    </source>
</evidence>
<evidence type="ECO:0000256" key="6">
    <source>
        <dbReference type="SAM" id="MobiDB-lite"/>
    </source>
</evidence>
<dbReference type="Gene3D" id="1.10.510.10">
    <property type="entry name" value="Transferase(Phosphotransferase) domain 1"/>
    <property type="match status" value="1"/>
</dbReference>
<dbReference type="InterPro" id="IPR011009">
    <property type="entry name" value="Kinase-like_dom_sf"/>
</dbReference>
<dbReference type="CDD" id="cd14014">
    <property type="entry name" value="STKc_PknB_like"/>
    <property type="match status" value="1"/>
</dbReference>
<keyword evidence="4 5" id="KW-0067">ATP-binding</keyword>
<organism evidence="8 9">
    <name type="scientific">Actinocorallia libanotica</name>
    <dbReference type="NCBI Taxonomy" id="46162"/>
    <lineage>
        <taxon>Bacteria</taxon>
        <taxon>Bacillati</taxon>
        <taxon>Actinomycetota</taxon>
        <taxon>Actinomycetes</taxon>
        <taxon>Streptosporangiales</taxon>
        <taxon>Thermomonosporaceae</taxon>
        <taxon>Actinocorallia</taxon>
    </lineage>
</organism>
<gene>
    <name evidence="8" type="ORF">GCM10009550_70150</name>
</gene>
<dbReference type="Pfam" id="PF00069">
    <property type="entry name" value="Pkinase"/>
    <property type="match status" value="1"/>
</dbReference>
<feature type="region of interest" description="Disordered" evidence="6">
    <location>
        <begin position="287"/>
        <end position="375"/>
    </location>
</feature>
<proteinExistence type="predicted"/>
<dbReference type="InterPro" id="IPR000719">
    <property type="entry name" value="Prot_kinase_dom"/>
</dbReference>